<proteinExistence type="predicted"/>
<keyword evidence="3 6" id="KW-0812">Transmembrane</keyword>
<feature type="transmembrane region" description="Helical" evidence="6">
    <location>
        <begin position="53"/>
        <end position="78"/>
    </location>
</feature>
<keyword evidence="8" id="KW-1185">Reference proteome</keyword>
<feature type="transmembrane region" description="Helical" evidence="6">
    <location>
        <begin position="21"/>
        <end position="41"/>
    </location>
</feature>
<comment type="caution">
    <text evidence="7">The sequence shown here is derived from an EMBL/GenBank/DDBJ whole genome shotgun (WGS) entry which is preliminary data.</text>
</comment>
<gene>
    <name evidence="7" type="ORF">ATW55_05545</name>
</gene>
<evidence type="ECO:0000256" key="4">
    <source>
        <dbReference type="ARBA" id="ARBA00022989"/>
    </source>
</evidence>
<protein>
    <recommendedName>
        <fullName evidence="9">Amino acid permease/ SLC12A domain-containing protein</fullName>
    </recommendedName>
</protein>
<dbReference type="AlphaFoldDB" id="A0A101XRE5"/>
<feature type="transmembrane region" description="Helical" evidence="6">
    <location>
        <begin position="169"/>
        <end position="193"/>
    </location>
</feature>
<dbReference type="Pfam" id="PF13520">
    <property type="entry name" value="AA_permease_2"/>
    <property type="match status" value="1"/>
</dbReference>
<dbReference type="GO" id="GO:0022857">
    <property type="term" value="F:transmembrane transporter activity"/>
    <property type="evidence" value="ECO:0007669"/>
    <property type="project" value="InterPro"/>
</dbReference>
<evidence type="ECO:0000256" key="1">
    <source>
        <dbReference type="ARBA" id="ARBA00004651"/>
    </source>
</evidence>
<feature type="transmembrane region" description="Helical" evidence="6">
    <location>
        <begin position="292"/>
        <end position="318"/>
    </location>
</feature>
<evidence type="ECO:0000313" key="8">
    <source>
        <dbReference type="Proteomes" id="UP000053557"/>
    </source>
</evidence>
<feature type="transmembrane region" description="Helical" evidence="6">
    <location>
        <begin position="199"/>
        <end position="217"/>
    </location>
</feature>
<keyword evidence="4 6" id="KW-1133">Transmembrane helix</keyword>
<evidence type="ECO:0000256" key="3">
    <source>
        <dbReference type="ARBA" id="ARBA00022692"/>
    </source>
</evidence>
<evidence type="ECO:0000313" key="7">
    <source>
        <dbReference type="EMBL" id="KUO96164.1"/>
    </source>
</evidence>
<evidence type="ECO:0008006" key="9">
    <source>
        <dbReference type="Google" id="ProtNLM"/>
    </source>
</evidence>
<dbReference type="PANTHER" id="PTHR42770:SF7">
    <property type="entry name" value="MEMBRANE PROTEIN"/>
    <property type="match status" value="1"/>
</dbReference>
<feature type="transmembrane region" description="Helical" evidence="6">
    <location>
        <begin position="441"/>
        <end position="461"/>
    </location>
</feature>
<comment type="subcellular location">
    <subcellularLocation>
        <location evidence="1">Cell membrane</location>
        <topology evidence="1">Multi-pass membrane protein</topology>
    </subcellularLocation>
</comment>
<organism evidence="7 8">
    <name type="scientific">Ferroacidibacillus organovorans</name>
    <dbReference type="NCBI Taxonomy" id="1765683"/>
    <lineage>
        <taxon>Bacteria</taxon>
        <taxon>Bacillati</taxon>
        <taxon>Bacillota</taxon>
        <taxon>Bacilli</taxon>
        <taxon>Bacillales</taxon>
        <taxon>Alicyclobacillaceae</taxon>
        <taxon>Ferroacidibacillus</taxon>
    </lineage>
</organism>
<keyword evidence="5 6" id="KW-0472">Membrane</keyword>
<dbReference type="GO" id="GO:0005886">
    <property type="term" value="C:plasma membrane"/>
    <property type="evidence" value="ECO:0007669"/>
    <property type="project" value="UniProtKB-SubCell"/>
</dbReference>
<dbReference type="EMBL" id="LPVJ01000026">
    <property type="protein sequence ID" value="KUO96164.1"/>
    <property type="molecule type" value="Genomic_DNA"/>
</dbReference>
<dbReference type="RefSeq" id="WP_067714814.1">
    <property type="nucleotide sequence ID" value="NZ_LPVJ01000026.1"/>
</dbReference>
<evidence type="ECO:0000256" key="5">
    <source>
        <dbReference type="ARBA" id="ARBA00023136"/>
    </source>
</evidence>
<keyword evidence="2" id="KW-1003">Cell membrane</keyword>
<feature type="transmembrane region" description="Helical" evidence="6">
    <location>
        <begin position="414"/>
        <end position="435"/>
    </location>
</feature>
<dbReference type="Proteomes" id="UP000053557">
    <property type="component" value="Unassembled WGS sequence"/>
</dbReference>
<sequence length="488" mass="54035">MTLPVNLESQSRKPSRRLRQTFSLFDLSSLSISSVAPAFSISATTGVMVGYSGVYSILGILLLALPFLISSYTFRVLNRHFPHAGASYHWSRRVFGPRVARFQGWILILAYFSSIPPILVPAAQYTLALIDPSANPSSWLEFLVGSFWMTFAIVPLLQGARPTARITQIFFVIEIIFLSVFAVFGILAFPHIHVPVGGYGFHPGGILLTMIVASTIMDGWEIDSYASEESTQPDRDPGLGGIIGAIFALVIYLIFVPLILFETPRHLLANSTAPMVLWAQRLQPFMPPHASVWILVPILASTAGSLWLTAYILIRGVFAMGRDGMIAKSFGKLNQRGIPAFATWVIFITAWAVMTLQLFVSSLSVFFNILLSAAGFFLIFEFVLDNITSLVFLWRMHNRDDIHQSRVQRHTHGWMMVGSGFTAIYLVGLLISFIALSSRTISPWVDPILALLLALGLIYAISSRIKTEKTSVFEYTTVEETTDIVTGS</sequence>
<feature type="transmembrane region" description="Helical" evidence="6">
    <location>
        <begin position="139"/>
        <end position="157"/>
    </location>
</feature>
<reference evidence="7 8" key="1">
    <citation type="submission" date="2015-12" db="EMBL/GenBank/DDBJ databases">
        <title>Draft genome sequence of Acidibacillus ferrooxidans ITV001, isolated from a chalcopyrite acid mine drainage site in Brazil.</title>
        <authorList>
            <person name="Dall'Agnol H."/>
            <person name="Nancucheo I."/>
            <person name="Johnson B."/>
            <person name="Oliveira R."/>
            <person name="Leite L."/>
            <person name="Pylro V."/>
            <person name="Nunes G.L."/>
            <person name="Tzotzos G."/>
            <person name="Fernandes G.R."/>
            <person name="Dutra J."/>
            <person name="Orellana S.C."/>
            <person name="Oliveira G."/>
        </authorList>
    </citation>
    <scope>NUCLEOTIDE SEQUENCE [LARGE SCALE GENOMIC DNA]</scope>
    <source>
        <strain evidence="8">ITV01</strain>
    </source>
</reference>
<feature type="transmembrane region" description="Helical" evidence="6">
    <location>
        <begin position="366"/>
        <end position="393"/>
    </location>
</feature>
<name>A0A101XRE5_9BACL</name>
<evidence type="ECO:0000256" key="2">
    <source>
        <dbReference type="ARBA" id="ARBA00022475"/>
    </source>
</evidence>
<feature type="transmembrane region" description="Helical" evidence="6">
    <location>
        <begin position="338"/>
        <end position="360"/>
    </location>
</feature>
<dbReference type="PANTHER" id="PTHR42770">
    <property type="entry name" value="AMINO ACID TRANSPORTER-RELATED"/>
    <property type="match status" value="1"/>
</dbReference>
<evidence type="ECO:0000256" key="6">
    <source>
        <dbReference type="SAM" id="Phobius"/>
    </source>
</evidence>
<dbReference type="OrthoDB" id="9762947at2"/>
<accession>A0A101XRE5</accession>
<feature type="transmembrane region" description="Helical" evidence="6">
    <location>
        <begin position="99"/>
        <end position="119"/>
    </location>
</feature>
<dbReference type="PIRSF" id="PIRSF006060">
    <property type="entry name" value="AA_transporter"/>
    <property type="match status" value="1"/>
</dbReference>
<dbReference type="InterPro" id="IPR002293">
    <property type="entry name" value="AA/rel_permease1"/>
</dbReference>
<feature type="transmembrane region" description="Helical" evidence="6">
    <location>
        <begin position="238"/>
        <end position="261"/>
    </location>
</feature>
<dbReference type="InterPro" id="IPR050367">
    <property type="entry name" value="APC_superfamily"/>
</dbReference>
<dbReference type="Gene3D" id="1.20.1740.10">
    <property type="entry name" value="Amino acid/polyamine transporter I"/>
    <property type="match status" value="1"/>
</dbReference>